<dbReference type="InterPro" id="IPR011990">
    <property type="entry name" value="TPR-like_helical_dom_sf"/>
</dbReference>
<dbReference type="Gene3D" id="3.40.50.300">
    <property type="entry name" value="P-loop containing nucleotide triphosphate hydrolases"/>
    <property type="match status" value="1"/>
</dbReference>
<dbReference type="EMBL" id="LT629791">
    <property type="protein sequence ID" value="SDU77465.1"/>
    <property type="molecule type" value="Genomic_DNA"/>
</dbReference>
<gene>
    <name evidence="2" type="ORF">SAMN04488563_5552</name>
</gene>
<dbReference type="PANTHER" id="PTHR47691:SF3">
    <property type="entry name" value="HTH-TYPE TRANSCRIPTIONAL REGULATOR RV0890C-RELATED"/>
    <property type="match status" value="1"/>
</dbReference>
<reference evidence="3" key="1">
    <citation type="submission" date="2016-10" db="EMBL/GenBank/DDBJ databases">
        <authorList>
            <person name="Varghese N."/>
            <person name="Submissions S."/>
        </authorList>
    </citation>
    <scope>NUCLEOTIDE SEQUENCE [LARGE SCALE GENOMIC DNA]</scope>
    <source>
        <strain evidence="3">DSM 45079</strain>
    </source>
</reference>
<name>A0A1H2L9S0_9ACTN</name>
<feature type="domain" description="HTH luxR-type" evidence="1">
    <location>
        <begin position="861"/>
        <end position="924"/>
    </location>
</feature>
<evidence type="ECO:0000313" key="2">
    <source>
        <dbReference type="EMBL" id="SDU77465.1"/>
    </source>
</evidence>
<dbReference type="Pfam" id="PF25872">
    <property type="entry name" value="HTH_77"/>
    <property type="match status" value="1"/>
</dbReference>
<dbReference type="PRINTS" id="PR00364">
    <property type="entry name" value="DISEASERSIST"/>
</dbReference>
<proteinExistence type="predicted"/>
<dbReference type="STRING" id="419479.SAMN04488563_5552"/>
<dbReference type="AlphaFoldDB" id="A0A1H2L9S0"/>
<dbReference type="Gene3D" id="1.10.10.10">
    <property type="entry name" value="Winged helix-like DNA-binding domain superfamily/Winged helix DNA-binding domain"/>
    <property type="match status" value="1"/>
</dbReference>
<dbReference type="CDD" id="cd06170">
    <property type="entry name" value="LuxR_C_like"/>
    <property type="match status" value="1"/>
</dbReference>
<dbReference type="InterPro" id="IPR000792">
    <property type="entry name" value="Tscrpt_reg_LuxR_C"/>
</dbReference>
<dbReference type="InterPro" id="IPR058852">
    <property type="entry name" value="HTH_77"/>
</dbReference>
<dbReference type="RefSeq" id="WP_052762924.1">
    <property type="nucleotide sequence ID" value="NZ_LBMC01000042.1"/>
</dbReference>
<dbReference type="InterPro" id="IPR027417">
    <property type="entry name" value="P-loop_NTPase"/>
</dbReference>
<dbReference type="Proteomes" id="UP000182977">
    <property type="component" value="Chromosome I"/>
</dbReference>
<dbReference type="SUPFAM" id="SSF52540">
    <property type="entry name" value="P-loop containing nucleoside triphosphate hydrolases"/>
    <property type="match status" value="1"/>
</dbReference>
<sequence length="924" mass="96663">MSDVGHLPPELSSFVGRAEERAAVGGGVTAGRLLTLAGPGGCGKTRLAVRVCQDLAGAWPEVVWAGLEDVPADAGSADGVAARVAQALDLPLPDGPDRVAALAHVVRGRRLLLALDNCEHVVDGVARLAAALLSRCPDVALLATSRASLGVAGERVWRVPPLSLADALELFLDRSGGSRDPAATAGARRVCDRLDRLPLALELAAGWAGTLSPEQIADSLSDLYALLDGGARTAVFRQQTLEASMGWSHSLLDDDERVLFRRLAGCEPGFAADVVVALAAPDLPAAAALKTLRGLIDTSLVVADPAGPVARYRMLGVVRAYAQARLDEAGEADAVRDRHLSRCLARLDELAPLLETDRDAWRSAVGAEYPNLRAAVEWGLSRDDPTAGRRLAAGLAWLWHLEARADDGLRLLRRAVECGAGERNPLQANSLKARVLTALALVADTAVPGGDGYVAARDALTLLSDLDLSSDPELAATEQLARSLAAVGWIGSDLDRAMAEAVRSRDDARASGGGFVADASEALVGLVHLLRDQHRDAVEHLEPAVAGLLARGDRGTGSSALSWLAVSTAQLGDVTRAVELAERAVATARPLHDFHRIGLASATLAELLTLQGRPDDAAAVLAPIDEIAAGADPAPYAPGWERGHALVALRQGRPAEAVEWSLRELRWLPEPRPELLLPESRLVLAAGLRAAGDRAAAGELLVGLSADGAAVAARPRIQAGLLDLQARLAGDDGDLDAALRLHHEALRLRADHDLVLGCVDSLGALAELLARRGAAEAAGVLAGASERARAAAGLADRVDDLGPDPGPDPDPGLDLDLGVDPSVDPGLRPALDDDAVERGRALSLPDAVAYAMRARGPRRRPDTGWASLTPTERSVVDLAVQGLSNPEIGERLFMSRGTVKTHLAHVYAKLQVANRTELAALARD</sequence>
<keyword evidence="3" id="KW-1185">Reference proteome</keyword>
<protein>
    <submittedName>
        <fullName evidence="2">Predicted ATPase</fullName>
    </submittedName>
</protein>
<dbReference type="Pfam" id="PF00196">
    <property type="entry name" value="GerE"/>
    <property type="match status" value="1"/>
</dbReference>
<dbReference type="InterPro" id="IPR016032">
    <property type="entry name" value="Sig_transdc_resp-reg_C-effctor"/>
</dbReference>
<dbReference type="PRINTS" id="PR00038">
    <property type="entry name" value="HTHLUXR"/>
</dbReference>
<dbReference type="PANTHER" id="PTHR47691">
    <property type="entry name" value="REGULATOR-RELATED"/>
    <property type="match status" value="1"/>
</dbReference>
<dbReference type="PROSITE" id="PS00622">
    <property type="entry name" value="HTH_LUXR_1"/>
    <property type="match status" value="1"/>
</dbReference>
<organism evidence="2 3">
    <name type="scientific">Jiangella alkaliphila</name>
    <dbReference type="NCBI Taxonomy" id="419479"/>
    <lineage>
        <taxon>Bacteria</taxon>
        <taxon>Bacillati</taxon>
        <taxon>Actinomycetota</taxon>
        <taxon>Actinomycetes</taxon>
        <taxon>Jiangellales</taxon>
        <taxon>Jiangellaceae</taxon>
        <taxon>Jiangella</taxon>
    </lineage>
</organism>
<evidence type="ECO:0000259" key="1">
    <source>
        <dbReference type="PROSITE" id="PS50043"/>
    </source>
</evidence>
<accession>A0A1H2L9S0</accession>
<dbReference type="PROSITE" id="PS50043">
    <property type="entry name" value="HTH_LUXR_2"/>
    <property type="match status" value="1"/>
</dbReference>
<evidence type="ECO:0000313" key="3">
    <source>
        <dbReference type="Proteomes" id="UP000182977"/>
    </source>
</evidence>
<dbReference type="SUPFAM" id="SSF48452">
    <property type="entry name" value="TPR-like"/>
    <property type="match status" value="1"/>
</dbReference>
<dbReference type="SUPFAM" id="SSF46894">
    <property type="entry name" value="C-terminal effector domain of the bipartite response regulators"/>
    <property type="match status" value="1"/>
</dbReference>
<dbReference type="SMART" id="SM00421">
    <property type="entry name" value="HTH_LUXR"/>
    <property type="match status" value="1"/>
</dbReference>
<dbReference type="GO" id="GO:0006355">
    <property type="term" value="P:regulation of DNA-templated transcription"/>
    <property type="evidence" value="ECO:0007669"/>
    <property type="project" value="InterPro"/>
</dbReference>
<dbReference type="InterPro" id="IPR036388">
    <property type="entry name" value="WH-like_DNA-bd_sf"/>
</dbReference>
<dbReference type="Gene3D" id="1.25.40.10">
    <property type="entry name" value="Tetratricopeptide repeat domain"/>
    <property type="match status" value="1"/>
</dbReference>
<dbReference type="OrthoDB" id="3755432at2"/>
<dbReference type="GO" id="GO:0003677">
    <property type="term" value="F:DNA binding"/>
    <property type="evidence" value="ECO:0007669"/>
    <property type="project" value="InterPro"/>
</dbReference>